<organism evidence="10 11">
    <name type="scientific">Marinospirillum insulare</name>
    <dbReference type="NCBI Taxonomy" id="217169"/>
    <lineage>
        <taxon>Bacteria</taxon>
        <taxon>Pseudomonadati</taxon>
        <taxon>Pseudomonadota</taxon>
        <taxon>Gammaproteobacteria</taxon>
        <taxon>Oceanospirillales</taxon>
        <taxon>Oceanospirillaceae</taxon>
        <taxon>Marinospirillum</taxon>
    </lineage>
</organism>
<dbReference type="EMBL" id="BSOR01000001">
    <property type="protein sequence ID" value="GLR62705.1"/>
    <property type="molecule type" value="Genomic_DNA"/>
</dbReference>
<comment type="caution">
    <text evidence="10">The sequence shown here is derived from an EMBL/GenBank/DDBJ whole genome shotgun (WGS) entry which is preliminary data.</text>
</comment>
<dbReference type="SUPFAM" id="SSF46626">
    <property type="entry name" value="Cytochrome c"/>
    <property type="match status" value="2"/>
</dbReference>
<evidence type="ECO:0000313" key="10">
    <source>
        <dbReference type="EMBL" id="GLR62705.1"/>
    </source>
</evidence>
<dbReference type="RefSeq" id="WP_051610150.1">
    <property type="nucleotide sequence ID" value="NZ_BSOR01000001.1"/>
</dbReference>
<evidence type="ECO:0000259" key="9">
    <source>
        <dbReference type="PROSITE" id="PS51007"/>
    </source>
</evidence>
<keyword evidence="6 7" id="KW-0408">Iron</keyword>
<evidence type="ECO:0000256" key="5">
    <source>
        <dbReference type="ARBA" id="ARBA00023002"/>
    </source>
</evidence>
<dbReference type="Gene3D" id="1.10.760.10">
    <property type="entry name" value="Cytochrome c-like domain"/>
    <property type="match status" value="2"/>
</dbReference>
<feature type="domain" description="Cytochrome c" evidence="9">
    <location>
        <begin position="51"/>
        <end position="202"/>
    </location>
</feature>
<accession>A0ABQ5ZXN6</accession>
<keyword evidence="4 8" id="KW-0732">Signal</keyword>
<evidence type="ECO:0000256" key="3">
    <source>
        <dbReference type="ARBA" id="ARBA00022723"/>
    </source>
</evidence>
<evidence type="ECO:0000256" key="7">
    <source>
        <dbReference type="PROSITE-ProRule" id="PRU00433"/>
    </source>
</evidence>
<dbReference type="PANTHER" id="PTHR30600:SF10">
    <property type="entry name" value="BLL6722 PROTEIN"/>
    <property type="match status" value="1"/>
</dbReference>
<evidence type="ECO:0000256" key="1">
    <source>
        <dbReference type="ARBA" id="ARBA00004196"/>
    </source>
</evidence>
<name>A0ABQ5ZXN6_9GAMM</name>
<dbReference type="PANTHER" id="PTHR30600">
    <property type="entry name" value="CYTOCHROME C PEROXIDASE-RELATED"/>
    <property type="match status" value="1"/>
</dbReference>
<dbReference type="PROSITE" id="PS51007">
    <property type="entry name" value="CYTC"/>
    <property type="match status" value="2"/>
</dbReference>
<evidence type="ECO:0000256" key="6">
    <source>
        <dbReference type="ARBA" id="ARBA00023004"/>
    </source>
</evidence>
<sequence>MSKQLKASLGLVLFGFLLAGCDSNSNPSSHSKEKGSTQDDAFLLPSEAVSSKQTLGFYLFNDPNLSLNRSQSCASCHNAKQAFIDTRPNSAKGAVSLGDDGVSLGQRNAPALTYAYLTPSFNLTSGAEVEGGFFHDGRAASLQAQAGQPLLNPVEMNMPSKEAVILRLQEKSFYTQSFKQVFGDEVFATTEQAYNALTSSLASWQSEESFASFDSKYDRWLAGSYQLTPAEERGKDIFYTPSLSSCINCHTLDRNLTAPEEMFTNYLYKNVGAPVNLLVQDLTGITAKDAGLDKGAFKTPSLRNVAVTGPYMHNGVFAELDTVLEFYNFRSRPNNSSNLINPETDKPWGTTSFPEHIHFAELMMPALSKQDKQDLIEFLKALTDQRYEHLIR</sequence>
<protein>
    <submittedName>
        <fullName evidence="10">Methylamine utilization protein MauG</fullName>
    </submittedName>
</protein>
<dbReference type="Proteomes" id="UP001156682">
    <property type="component" value="Unassembled WGS sequence"/>
</dbReference>
<keyword evidence="2 7" id="KW-0349">Heme</keyword>
<comment type="subcellular location">
    <subcellularLocation>
        <location evidence="1">Cell envelope</location>
    </subcellularLocation>
</comment>
<dbReference type="InterPro" id="IPR009056">
    <property type="entry name" value="Cyt_c-like_dom"/>
</dbReference>
<reference evidence="11" key="1">
    <citation type="journal article" date="2019" name="Int. J. Syst. Evol. Microbiol.">
        <title>The Global Catalogue of Microorganisms (GCM) 10K type strain sequencing project: providing services to taxonomists for standard genome sequencing and annotation.</title>
        <authorList>
            <consortium name="The Broad Institute Genomics Platform"/>
            <consortium name="The Broad Institute Genome Sequencing Center for Infectious Disease"/>
            <person name="Wu L."/>
            <person name="Ma J."/>
        </authorList>
    </citation>
    <scope>NUCLEOTIDE SEQUENCE [LARGE SCALE GENOMIC DNA]</scope>
    <source>
        <strain evidence="11">NBRC 100033</strain>
    </source>
</reference>
<evidence type="ECO:0000256" key="8">
    <source>
        <dbReference type="SAM" id="SignalP"/>
    </source>
</evidence>
<keyword evidence="3 7" id="KW-0479">Metal-binding</keyword>
<feature type="chain" id="PRO_5045513263" evidence="8">
    <location>
        <begin position="20"/>
        <end position="392"/>
    </location>
</feature>
<keyword evidence="11" id="KW-1185">Reference proteome</keyword>
<keyword evidence="5" id="KW-0560">Oxidoreductase</keyword>
<dbReference type="InterPro" id="IPR004852">
    <property type="entry name" value="Di-haem_cyt_c_peroxidsae"/>
</dbReference>
<dbReference type="InterPro" id="IPR036909">
    <property type="entry name" value="Cyt_c-like_dom_sf"/>
</dbReference>
<evidence type="ECO:0000256" key="4">
    <source>
        <dbReference type="ARBA" id="ARBA00022729"/>
    </source>
</evidence>
<proteinExistence type="predicted"/>
<feature type="signal peptide" evidence="8">
    <location>
        <begin position="1"/>
        <end position="19"/>
    </location>
</feature>
<feature type="domain" description="Cytochrome c" evidence="9">
    <location>
        <begin position="229"/>
        <end position="383"/>
    </location>
</feature>
<dbReference type="Pfam" id="PF03150">
    <property type="entry name" value="CCP_MauG"/>
    <property type="match status" value="1"/>
</dbReference>
<dbReference type="InterPro" id="IPR051395">
    <property type="entry name" value="Cytochrome_c_Peroxidase/MauG"/>
</dbReference>
<gene>
    <name evidence="10" type="ORF">GCM10007878_01400</name>
</gene>
<dbReference type="PROSITE" id="PS51257">
    <property type="entry name" value="PROKAR_LIPOPROTEIN"/>
    <property type="match status" value="1"/>
</dbReference>
<evidence type="ECO:0000256" key="2">
    <source>
        <dbReference type="ARBA" id="ARBA00022617"/>
    </source>
</evidence>
<evidence type="ECO:0000313" key="11">
    <source>
        <dbReference type="Proteomes" id="UP001156682"/>
    </source>
</evidence>